<dbReference type="Pfam" id="PF00490">
    <property type="entry name" value="ALAD"/>
    <property type="match status" value="1"/>
</dbReference>
<evidence type="ECO:0000256" key="11">
    <source>
        <dbReference type="ARBA" id="ARBA00047651"/>
    </source>
</evidence>
<sequence>MQNVKLLLQLGMFPRPSPVPPETAGTPVVPSLPLRRHPCGNRRSPVLRAAFKETSISPANLVYPLLIHEGQQDTPIGAMRGFYGLGWRHGLVKEVAKARDVSVNSDLLFPKVPDALEEMKHRMRMIYSDVALDPYSFDGHAIVREDGVIKNDETVHQLYKQAVAQAQAGADVVSPYDMMDGHVGAIRAAPDAEGF</sequence>
<evidence type="ECO:0000256" key="6">
    <source>
        <dbReference type="ARBA" id="ARBA00023171"/>
    </source>
</evidence>
<evidence type="ECO:0000256" key="1">
    <source>
        <dbReference type="ARBA" id="ARBA00004694"/>
    </source>
</evidence>
<dbReference type="EMBL" id="JARAOO010000008">
    <property type="protein sequence ID" value="KAJ7959149.1"/>
    <property type="molecule type" value="Genomic_DNA"/>
</dbReference>
<protein>
    <recommendedName>
        <fullName evidence="3">porphobilinogen synthase</fullName>
        <ecNumber evidence="3">4.2.1.24</ecNumber>
    </recommendedName>
    <alternativeName>
        <fullName evidence="10">Porphobilinogen synthase</fullName>
    </alternativeName>
</protein>
<keyword evidence="5" id="KW-0350">Heme biosynthesis</keyword>
<evidence type="ECO:0000256" key="9">
    <source>
        <dbReference type="ARBA" id="ARBA00025628"/>
    </source>
</evidence>
<comment type="function">
    <text evidence="9">Catalyzes an early step in the biosynthesis of tetrapyrroles. Binds two molecules of 5-aminolevulinate per subunit, each at a distinct site, and catalyzes their condensation to form porphobilinogen.</text>
</comment>
<dbReference type="AlphaFoldDB" id="A0AAD7LJ78"/>
<dbReference type="PANTHER" id="PTHR11458">
    <property type="entry name" value="DELTA-AMINOLEVULINIC ACID DEHYDRATASE"/>
    <property type="match status" value="1"/>
</dbReference>
<dbReference type="EC" id="4.2.1.24" evidence="3"/>
<dbReference type="InterPro" id="IPR013785">
    <property type="entry name" value="Aldolase_TIM"/>
</dbReference>
<keyword evidence="8" id="KW-0627">Porphyrin biosynthesis</keyword>
<dbReference type="InterPro" id="IPR001731">
    <property type="entry name" value="ALAD"/>
</dbReference>
<keyword evidence="7" id="KW-0456">Lyase</keyword>
<comment type="pathway">
    <text evidence="1">Porphyrin-containing compound metabolism; protoporphyrin-IX biosynthesis; coproporphyrinogen-III from 5-aminolevulinate: step 1/4.</text>
</comment>
<keyword evidence="4" id="KW-0021">Allosteric enzyme</keyword>
<comment type="similarity">
    <text evidence="2 12">Belongs to the ALAD family.</text>
</comment>
<comment type="caution">
    <text evidence="13">The sequence shown here is derived from an EMBL/GenBank/DDBJ whole genome shotgun (WGS) entry which is preliminary data.</text>
</comment>
<evidence type="ECO:0000256" key="4">
    <source>
        <dbReference type="ARBA" id="ARBA00022533"/>
    </source>
</evidence>
<dbReference type="PANTHER" id="PTHR11458:SF0">
    <property type="entry name" value="DELTA-AMINOLEVULINIC ACID DEHYDRATASE"/>
    <property type="match status" value="1"/>
</dbReference>
<dbReference type="Gene3D" id="3.20.20.70">
    <property type="entry name" value="Aldolase class I"/>
    <property type="match status" value="1"/>
</dbReference>
<keyword evidence="6" id="KW-0149">Chlorophyll biosynthesis</keyword>
<evidence type="ECO:0000256" key="3">
    <source>
        <dbReference type="ARBA" id="ARBA00012053"/>
    </source>
</evidence>
<reference evidence="13" key="1">
    <citation type="journal article" date="2023" name="Science">
        <title>Elucidation of the pathway for biosynthesis of saponin adjuvants from the soapbark tree.</title>
        <authorList>
            <person name="Reed J."/>
            <person name="Orme A."/>
            <person name="El-Demerdash A."/>
            <person name="Owen C."/>
            <person name="Martin L.B.B."/>
            <person name="Misra R.C."/>
            <person name="Kikuchi S."/>
            <person name="Rejzek M."/>
            <person name="Martin A.C."/>
            <person name="Harkess A."/>
            <person name="Leebens-Mack J."/>
            <person name="Louveau T."/>
            <person name="Stephenson M.J."/>
            <person name="Osbourn A."/>
        </authorList>
    </citation>
    <scope>NUCLEOTIDE SEQUENCE</scope>
    <source>
        <strain evidence="13">S10</strain>
    </source>
</reference>
<evidence type="ECO:0000256" key="5">
    <source>
        <dbReference type="ARBA" id="ARBA00023133"/>
    </source>
</evidence>
<evidence type="ECO:0000256" key="2">
    <source>
        <dbReference type="ARBA" id="ARBA00008055"/>
    </source>
</evidence>
<dbReference type="GO" id="GO:0005829">
    <property type="term" value="C:cytosol"/>
    <property type="evidence" value="ECO:0007669"/>
    <property type="project" value="TreeGrafter"/>
</dbReference>
<dbReference type="GO" id="GO:0008270">
    <property type="term" value="F:zinc ion binding"/>
    <property type="evidence" value="ECO:0007669"/>
    <property type="project" value="TreeGrafter"/>
</dbReference>
<evidence type="ECO:0000256" key="12">
    <source>
        <dbReference type="RuleBase" id="RU004161"/>
    </source>
</evidence>
<dbReference type="KEGG" id="qsa:O6P43_019766"/>
<gene>
    <name evidence="13" type="ORF">O6P43_019766</name>
</gene>
<accession>A0AAD7LJ78</accession>
<evidence type="ECO:0000256" key="10">
    <source>
        <dbReference type="ARBA" id="ARBA00032837"/>
    </source>
</evidence>
<dbReference type="GO" id="GO:0004655">
    <property type="term" value="F:porphobilinogen synthase activity"/>
    <property type="evidence" value="ECO:0007669"/>
    <property type="project" value="UniProtKB-EC"/>
</dbReference>
<dbReference type="PRINTS" id="PR00144">
    <property type="entry name" value="DALDHYDRTASE"/>
</dbReference>
<proteinExistence type="inferred from homology"/>
<evidence type="ECO:0000313" key="14">
    <source>
        <dbReference type="Proteomes" id="UP001163823"/>
    </source>
</evidence>
<keyword evidence="14" id="KW-1185">Reference proteome</keyword>
<dbReference type="SMART" id="SM01004">
    <property type="entry name" value="ALAD"/>
    <property type="match status" value="1"/>
</dbReference>
<evidence type="ECO:0000256" key="8">
    <source>
        <dbReference type="ARBA" id="ARBA00023244"/>
    </source>
</evidence>
<dbReference type="GO" id="GO:0006783">
    <property type="term" value="P:heme biosynthetic process"/>
    <property type="evidence" value="ECO:0007669"/>
    <property type="project" value="UniProtKB-KW"/>
</dbReference>
<evidence type="ECO:0000313" key="13">
    <source>
        <dbReference type="EMBL" id="KAJ7959149.1"/>
    </source>
</evidence>
<organism evidence="13 14">
    <name type="scientific">Quillaja saponaria</name>
    <name type="common">Soap bark tree</name>
    <dbReference type="NCBI Taxonomy" id="32244"/>
    <lineage>
        <taxon>Eukaryota</taxon>
        <taxon>Viridiplantae</taxon>
        <taxon>Streptophyta</taxon>
        <taxon>Embryophyta</taxon>
        <taxon>Tracheophyta</taxon>
        <taxon>Spermatophyta</taxon>
        <taxon>Magnoliopsida</taxon>
        <taxon>eudicotyledons</taxon>
        <taxon>Gunneridae</taxon>
        <taxon>Pentapetalae</taxon>
        <taxon>rosids</taxon>
        <taxon>fabids</taxon>
        <taxon>Fabales</taxon>
        <taxon>Quillajaceae</taxon>
        <taxon>Quillaja</taxon>
    </lineage>
</organism>
<evidence type="ECO:0000256" key="7">
    <source>
        <dbReference type="ARBA" id="ARBA00023239"/>
    </source>
</evidence>
<dbReference type="GO" id="GO:0015995">
    <property type="term" value="P:chlorophyll biosynthetic process"/>
    <property type="evidence" value="ECO:0007669"/>
    <property type="project" value="UniProtKB-KW"/>
</dbReference>
<dbReference type="Proteomes" id="UP001163823">
    <property type="component" value="Chromosome 8"/>
</dbReference>
<name>A0AAD7LJ78_QUISA</name>
<comment type="catalytic activity">
    <reaction evidence="11">
        <text>2 5-aminolevulinate = porphobilinogen + 2 H2O + H(+)</text>
        <dbReference type="Rhea" id="RHEA:24064"/>
        <dbReference type="ChEBI" id="CHEBI:15377"/>
        <dbReference type="ChEBI" id="CHEBI:15378"/>
        <dbReference type="ChEBI" id="CHEBI:58126"/>
        <dbReference type="ChEBI" id="CHEBI:356416"/>
        <dbReference type="EC" id="4.2.1.24"/>
    </reaction>
</comment>
<dbReference type="SUPFAM" id="SSF51569">
    <property type="entry name" value="Aldolase"/>
    <property type="match status" value="1"/>
</dbReference>